<reference evidence="2 3" key="1">
    <citation type="submission" date="2012-08" db="EMBL/GenBank/DDBJ databases">
        <title>Oryza genome evolution.</title>
        <authorList>
            <person name="Wing R.A."/>
        </authorList>
    </citation>
    <scope>NUCLEOTIDE SEQUENCE</scope>
</reference>
<feature type="compositionally biased region" description="Basic and acidic residues" evidence="1">
    <location>
        <begin position="57"/>
        <end position="71"/>
    </location>
</feature>
<accession>A0A0D9X7T2</accession>
<reference evidence="2" key="3">
    <citation type="submission" date="2015-04" db="UniProtKB">
        <authorList>
            <consortium name="EnsemblPlants"/>
        </authorList>
    </citation>
    <scope>IDENTIFICATION</scope>
</reference>
<evidence type="ECO:0000313" key="2">
    <source>
        <dbReference type="EnsemblPlants" id="LPERR08G11990.1"/>
    </source>
</evidence>
<dbReference type="HOGENOM" id="CLU_098173_0_0_1"/>
<protein>
    <submittedName>
        <fullName evidence="2">Uncharacterized protein</fullName>
    </submittedName>
</protein>
<dbReference type="eggNOG" id="ENOG502RYAH">
    <property type="taxonomic scope" value="Eukaryota"/>
</dbReference>
<dbReference type="Gramene" id="LPERR08G11990.1">
    <property type="protein sequence ID" value="LPERR08G11990.1"/>
    <property type="gene ID" value="LPERR08G11990"/>
</dbReference>
<reference evidence="3" key="2">
    <citation type="submission" date="2013-12" db="EMBL/GenBank/DDBJ databases">
        <authorList>
            <person name="Yu Y."/>
            <person name="Lee S."/>
            <person name="de Baynast K."/>
            <person name="Wissotski M."/>
            <person name="Liu L."/>
            <person name="Talag J."/>
            <person name="Goicoechea J."/>
            <person name="Angelova A."/>
            <person name="Jetty R."/>
            <person name="Kudrna D."/>
            <person name="Golser W."/>
            <person name="Rivera L."/>
            <person name="Zhang J."/>
            <person name="Wing R."/>
        </authorList>
    </citation>
    <scope>NUCLEOTIDE SEQUENCE</scope>
</reference>
<dbReference type="STRING" id="77586.A0A0D9X7T2"/>
<organism evidence="2 3">
    <name type="scientific">Leersia perrieri</name>
    <dbReference type="NCBI Taxonomy" id="77586"/>
    <lineage>
        <taxon>Eukaryota</taxon>
        <taxon>Viridiplantae</taxon>
        <taxon>Streptophyta</taxon>
        <taxon>Embryophyta</taxon>
        <taxon>Tracheophyta</taxon>
        <taxon>Spermatophyta</taxon>
        <taxon>Magnoliopsida</taxon>
        <taxon>Liliopsida</taxon>
        <taxon>Poales</taxon>
        <taxon>Poaceae</taxon>
        <taxon>BOP clade</taxon>
        <taxon>Oryzoideae</taxon>
        <taxon>Oryzeae</taxon>
        <taxon>Oryzinae</taxon>
        <taxon>Leersia</taxon>
    </lineage>
</organism>
<evidence type="ECO:0000313" key="3">
    <source>
        <dbReference type="Proteomes" id="UP000032180"/>
    </source>
</evidence>
<feature type="region of interest" description="Disordered" evidence="1">
    <location>
        <begin position="14"/>
        <end position="114"/>
    </location>
</feature>
<feature type="region of interest" description="Disordered" evidence="1">
    <location>
        <begin position="129"/>
        <end position="159"/>
    </location>
</feature>
<dbReference type="Proteomes" id="UP000032180">
    <property type="component" value="Chromosome 8"/>
</dbReference>
<keyword evidence="3" id="KW-1185">Reference proteome</keyword>
<proteinExistence type="predicted"/>
<dbReference type="PANTHER" id="PTHR34464:SF7">
    <property type="entry name" value="OS08G0414300 PROTEIN"/>
    <property type="match status" value="1"/>
</dbReference>
<sequence length="159" mass="17305">MGLSRISHWIWPGSSKTRRIRESPPATIPAMSGGLFPDSPSGFREPETPRAPSSGRRGRDEEAMVDREHDMVIVPADGGGYISDSGSDDSDSDWSIGWLEPQGPELHSDGDSEGSFAVLVPCYRRGRRVEDPRRGRLAADGNVSDGRNSVARWLSSTPN</sequence>
<dbReference type="EnsemblPlants" id="LPERR08G11990.1">
    <property type="protein sequence ID" value="LPERR08G11990.1"/>
    <property type="gene ID" value="LPERR08G11990"/>
</dbReference>
<dbReference type="PANTHER" id="PTHR34464">
    <property type="entry name" value="OS09G0376300 PROTEIN"/>
    <property type="match status" value="1"/>
</dbReference>
<dbReference type="AlphaFoldDB" id="A0A0D9X7T2"/>
<name>A0A0D9X7T2_9ORYZ</name>
<evidence type="ECO:0000256" key="1">
    <source>
        <dbReference type="SAM" id="MobiDB-lite"/>
    </source>
</evidence>